<evidence type="ECO:0000256" key="2">
    <source>
        <dbReference type="SAM" id="MobiDB-lite"/>
    </source>
</evidence>
<organism evidence="4 5">
    <name type="scientific">Streptomyces virginiae</name>
    <name type="common">Streptomyces cinnamonensis</name>
    <dbReference type="NCBI Taxonomy" id="1961"/>
    <lineage>
        <taxon>Bacteria</taxon>
        <taxon>Bacillati</taxon>
        <taxon>Actinomycetota</taxon>
        <taxon>Actinomycetes</taxon>
        <taxon>Kitasatosporales</taxon>
        <taxon>Streptomycetaceae</taxon>
        <taxon>Streptomyces</taxon>
    </lineage>
</organism>
<dbReference type="InterPro" id="IPR003594">
    <property type="entry name" value="HATPase_dom"/>
</dbReference>
<dbReference type="Proteomes" id="UP000660554">
    <property type="component" value="Unassembled WGS sequence"/>
</dbReference>
<evidence type="ECO:0000313" key="5">
    <source>
        <dbReference type="Proteomes" id="UP000660554"/>
    </source>
</evidence>
<dbReference type="GeneID" id="86951805"/>
<keyword evidence="1" id="KW-0808">Transferase</keyword>
<dbReference type="RefSeq" id="WP_063762040.1">
    <property type="nucleotide sequence ID" value="NZ_BMRU01000031.1"/>
</dbReference>
<dbReference type="InterPro" id="IPR050267">
    <property type="entry name" value="Anti-sigma-factor_SerPK"/>
</dbReference>
<name>A0ABQ3NPX9_STRVG</name>
<feature type="region of interest" description="Disordered" evidence="2">
    <location>
        <begin position="1"/>
        <end position="21"/>
    </location>
</feature>
<keyword evidence="1" id="KW-0418">Kinase</keyword>
<keyword evidence="4" id="KW-0547">Nucleotide-binding</keyword>
<proteinExistence type="predicted"/>
<dbReference type="EMBL" id="BNDV01000008">
    <property type="protein sequence ID" value="GHI14819.1"/>
    <property type="molecule type" value="Genomic_DNA"/>
</dbReference>
<evidence type="ECO:0000259" key="3">
    <source>
        <dbReference type="Pfam" id="PF13581"/>
    </source>
</evidence>
<accession>A0ABQ3NPX9</accession>
<evidence type="ECO:0000256" key="1">
    <source>
        <dbReference type="ARBA" id="ARBA00022527"/>
    </source>
</evidence>
<keyword evidence="5" id="KW-1185">Reference proteome</keyword>
<dbReference type="SUPFAM" id="SSF55874">
    <property type="entry name" value="ATPase domain of HSP90 chaperone/DNA topoisomerase II/histidine kinase"/>
    <property type="match status" value="1"/>
</dbReference>
<gene>
    <name evidence="4" type="ORF">Scinn_42820</name>
</gene>
<dbReference type="Pfam" id="PF13581">
    <property type="entry name" value="HATPase_c_2"/>
    <property type="match status" value="1"/>
</dbReference>
<comment type="caution">
    <text evidence="4">The sequence shown here is derived from an EMBL/GenBank/DDBJ whole genome shotgun (WGS) entry which is preliminary data.</text>
</comment>
<dbReference type="Gene3D" id="3.30.565.10">
    <property type="entry name" value="Histidine kinase-like ATPase, C-terminal domain"/>
    <property type="match status" value="1"/>
</dbReference>
<dbReference type="PANTHER" id="PTHR35526">
    <property type="entry name" value="ANTI-SIGMA-F FACTOR RSBW-RELATED"/>
    <property type="match status" value="1"/>
</dbReference>
<dbReference type="PANTHER" id="PTHR35526:SF3">
    <property type="entry name" value="ANTI-SIGMA-F FACTOR RSBW"/>
    <property type="match status" value="1"/>
</dbReference>
<keyword evidence="4" id="KW-0067">ATP-binding</keyword>
<reference evidence="5" key="1">
    <citation type="submission" date="2020-09" db="EMBL/GenBank/DDBJ databases">
        <title>Whole genome shotgun sequence of Streptomyces cinnamonensis NBRC 15873.</title>
        <authorList>
            <person name="Komaki H."/>
            <person name="Tamura T."/>
        </authorList>
    </citation>
    <scope>NUCLEOTIDE SEQUENCE [LARGE SCALE GENOMIC DNA]</scope>
    <source>
        <strain evidence="5">NBRC 15873</strain>
    </source>
</reference>
<protein>
    <submittedName>
        <fullName evidence="4">ATP-binding protein</fullName>
    </submittedName>
</protein>
<feature type="domain" description="Histidine kinase/HSP90-like ATPase" evidence="3">
    <location>
        <begin position="37"/>
        <end position="133"/>
    </location>
</feature>
<keyword evidence="1" id="KW-0723">Serine/threonine-protein kinase</keyword>
<dbReference type="InterPro" id="IPR036890">
    <property type="entry name" value="HATPase_C_sf"/>
</dbReference>
<evidence type="ECO:0000313" key="4">
    <source>
        <dbReference type="EMBL" id="GHI14819.1"/>
    </source>
</evidence>
<dbReference type="CDD" id="cd16936">
    <property type="entry name" value="HATPase_RsbW-like"/>
    <property type="match status" value="1"/>
</dbReference>
<dbReference type="GO" id="GO:0005524">
    <property type="term" value="F:ATP binding"/>
    <property type="evidence" value="ECO:0007669"/>
    <property type="project" value="UniProtKB-KW"/>
</dbReference>
<sequence length="143" mass="14458">MLYHAETSDIRTSPSGPRTAMQARDRVRALLESSAVVRVGTAAGEAVLTDALLVTSELVTNAVRHGGGLLGFDASLCAGGAGLRIAVTDATSTTPPSPPAHPAGAAKGHGGFGWPLIHRIARSVTIAPAAHGGKRIEVVVPLA</sequence>